<proteinExistence type="predicted"/>
<keyword evidence="2" id="KW-1185">Reference proteome</keyword>
<reference evidence="1 2" key="1">
    <citation type="journal article" date="2016" name="Sci. Rep.">
        <title>The Dendrobium catenatum Lindl. genome sequence provides insights into polysaccharide synthase, floral development and adaptive evolution.</title>
        <authorList>
            <person name="Zhang G.Q."/>
            <person name="Xu Q."/>
            <person name="Bian C."/>
            <person name="Tsai W.C."/>
            <person name="Yeh C.M."/>
            <person name="Liu K.W."/>
            <person name="Yoshida K."/>
            <person name="Zhang L.S."/>
            <person name="Chang S.B."/>
            <person name="Chen F."/>
            <person name="Shi Y."/>
            <person name="Su Y.Y."/>
            <person name="Zhang Y.Q."/>
            <person name="Chen L.J."/>
            <person name="Yin Y."/>
            <person name="Lin M."/>
            <person name="Huang H."/>
            <person name="Deng H."/>
            <person name="Wang Z.W."/>
            <person name="Zhu S.L."/>
            <person name="Zhao X."/>
            <person name="Deng C."/>
            <person name="Niu S.C."/>
            <person name="Huang J."/>
            <person name="Wang M."/>
            <person name="Liu G.H."/>
            <person name="Yang H.J."/>
            <person name="Xiao X.J."/>
            <person name="Hsiao Y.Y."/>
            <person name="Wu W.L."/>
            <person name="Chen Y.Y."/>
            <person name="Mitsuda N."/>
            <person name="Ohme-Takagi M."/>
            <person name="Luo Y.B."/>
            <person name="Van de Peer Y."/>
            <person name="Liu Z.J."/>
        </authorList>
    </citation>
    <scope>NUCLEOTIDE SEQUENCE [LARGE SCALE GENOMIC DNA]</scope>
    <source>
        <tissue evidence="1">The whole plant</tissue>
    </source>
</reference>
<evidence type="ECO:0000313" key="2">
    <source>
        <dbReference type="Proteomes" id="UP000233837"/>
    </source>
</evidence>
<gene>
    <name evidence="1" type="primary">FRS5</name>
    <name evidence="1" type="ORF">MA16_Dca011874</name>
</gene>
<accession>A0A2I0WEC4</accession>
<dbReference type="Proteomes" id="UP000233837">
    <property type="component" value="Unassembled WGS sequence"/>
</dbReference>
<dbReference type="PANTHER" id="PTHR47718:SF17">
    <property type="entry name" value="PROTEIN FAR1-RELATED SEQUENCE 5-LIKE"/>
    <property type="match status" value="1"/>
</dbReference>
<dbReference type="PANTHER" id="PTHR47718">
    <property type="entry name" value="OS01G0519700 PROTEIN"/>
    <property type="match status" value="1"/>
</dbReference>
<evidence type="ECO:0000313" key="1">
    <source>
        <dbReference type="EMBL" id="PKU74018.1"/>
    </source>
</evidence>
<protein>
    <submittedName>
        <fullName evidence="1">Protein FAR1-RELATED SEQUENCE 5</fullName>
    </submittedName>
</protein>
<dbReference type="AlphaFoldDB" id="A0A2I0WEC4"/>
<dbReference type="EMBL" id="KZ502701">
    <property type="protein sequence ID" value="PKU74018.1"/>
    <property type="molecule type" value="Genomic_DNA"/>
</dbReference>
<sequence length="113" mass="13108">MTEAGIRTIDAFSFLVDEVGSVENIRFTRRDAYNFIKKIKEQRLNVDGIGRIDYDCFDDVVIFYTSYRLNNYNLVCAPFIGVNNHLKNILLGVAFLSEETIESFMWVFTTLCE</sequence>
<organism evidence="1 2">
    <name type="scientific">Dendrobium catenatum</name>
    <dbReference type="NCBI Taxonomy" id="906689"/>
    <lineage>
        <taxon>Eukaryota</taxon>
        <taxon>Viridiplantae</taxon>
        <taxon>Streptophyta</taxon>
        <taxon>Embryophyta</taxon>
        <taxon>Tracheophyta</taxon>
        <taxon>Spermatophyta</taxon>
        <taxon>Magnoliopsida</taxon>
        <taxon>Liliopsida</taxon>
        <taxon>Asparagales</taxon>
        <taxon>Orchidaceae</taxon>
        <taxon>Epidendroideae</taxon>
        <taxon>Malaxideae</taxon>
        <taxon>Dendrobiinae</taxon>
        <taxon>Dendrobium</taxon>
    </lineage>
</organism>
<reference evidence="1 2" key="2">
    <citation type="journal article" date="2017" name="Nature">
        <title>The Apostasia genome and the evolution of orchids.</title>
        <authorList>
            <person name="Zhang G.Q."/>
            <person name="Liu K.W."/>
            <person name="Li Z."/>
            <person name="Lohaus R."/>
            <person name="Hsiao Y.Y."/>
            <person name="Niu S.C."/>
            <person name="Wang J.Y."/>
            <person name="Lin Y.C."/>
            <person name="Xu Q."/>
            <person name="Chen L.J."/>
            <person name="Yoshida K."/>
            <person name="Fujiwara S."/>
            <person name="Wang Z.W."/>
            <person name="Zhang Y.Q."/>
            <person name="Mitsuda N."/>
            <person name="Wang M."/>
            <person name="Liu G.H."/>
            <person name="Pecoraro L."/>
            <person name="Huang H.X."/>
            <person name="Xiao X.J."/>
            <person name="Lin M."/>
            <person name="Wu X.Y."/>
            <person name="Wu W.L."/>
            <person name="Chen Y.Y."/>
            <person name="Chang S.B."/>
            <person name="Sakamoto S."/>
            <person name="Ohme-Takagi M."/>
            <person name="Yagi M."/>
            <person name="Zeng S.J."/>
            <person name="Shen C.Y."/>
            <person name="Yeh C.M."/>
            <person name="Luo Y.B."/>
            <person name="Tsai W.C."/>
            <person name="Van de Peer Y."/>
            <person name="Liu Z.J."/>
        </authorList>
    </citation>
    <scope>NUCLEOTIDE SEQUENCE [LARGE SCALE GENOMIC DNA]</scope>
    <source>
        <tissue evidence="1">The whole plant</tissue>
    </source>
</reference>
<name>A0A2I0WEC4_9ASPA</name>